<feature type="transmembrane region" description="Helical" evidence="1">
    <location>
        <begin position="44"/>
        <end position="65"/>
    </location>
</feature>
<accession>A0A090V731</accession>
<gene>
    <name evidence="2" type="ORF">EV102420_14_00980</name>
</gene>
<sequence length="135" mass="14625">MAQQTQSLLAAITLILGSAFFFSIKKWGKGPPFYGIKNNLKVFAGSLLMAIFFSYILVITVVWLIPGTITAYSAPYVFSGSGRHSCSGADVDDPDLNRRIKVCEPVGNYFGRGTMVVTKRSNALGMTVIYAATKS</sequence>
<dbReference type="STRING" id="1115515.EV102420_14_00980"/>
<evidence type="ECO:0000256" key="1">
    <source>
        <dbReference type="SAM" id="Phobius"/>
    </source>
</evidence>
<proteinExistence type="predicted"/>
<keyword evidence="1" id="KW-0812">Transmembrane</keyword>
<feature type="transmembrane region" description="Helical" evidence="1">
    <location>
        <begin position="7"/>
        <end position="24"/>
    </location>
</feature>
<keyword evidence="1" id="KW-0472">Membrane</keyword>
<dbReference type="EMBL" id="BBMZ01000014">
    <property type="protein sequence ID" value="GAL59039.1"/>
    <property type="molecule type" value="Genomic_DNA"/>
</dbReference>
<evidence type="ECO:0000313" key="3">
    <source>
        <dbReference type="Proteomes" id="UP000029462"/>
    </source>
</evidence>
<protein>
    <submittedName>
        <fullName evidence="2">Uncharacterized protein</fullName>
    </submittedName>
</protein>
<name>A0A090V731_PSEVU</name>
<dbReference type="Proteomes" id="UP000029462">
    <property type="component" value="Unassembled WGS sequence"/>
</dbReference>
<dbReference type="eggNOG" id="ENOG50335KT">
    <property type="taxonomic scope" value="Bacteria"/>
</dbReference>
<reference evidence="2 3" key="1">
    <citation type="submission" date="2014-09" db="EMBL/GenBank/DDBJ databases">
        <title>Whole genome shotgun sequence of Escherichia vulneris NBRC 102420.</title>
        <authorList>
            <person name="Yoshida Y."/>
            <person name="Hosoyama A."/>
            <person name="Tsuchikane K."/>
            <person name="Ohji S."/>
            <person name="Ichikawa N."/>
            <person name="Kimura A."/>
            <person name="Yamazoe A."/>
            <person name="Ezaki T."/>
            <person name="Fujita N."/>
        </authorList>
    </citation>
    <scope>NUCLEOTIDE SEQUENCE [LARGE SCALE GENOMIC DNA]</scope>
    <source>
        <strain evidence="2 3">NBRC 102420</strain>
    </source>
</reference>
<evidence type="ECO:0000313" key="2">
    <source>
        <dbReference type="EMBL" id="GAL59039.1"/>
    </source>
</evidence>
<comment type="caution">
    <text evidence="2">The sequence shown here is derived from an EMBL/GenBank/DDBJ whole genome shotgun (WGS) entry which is preliminary data.</text>
</comment>
<dbReference type="AlphaFoldDB" id="A0A090V731"/>
<keyword evidence="3" id="KW-1185">Reference proteome</keyword>
<keyword evidence="1" id="KW-1133">Transmembrane helix</keyword>
<organism evidence="2 3">
    <name type="scientific">Pseudescherichia vulneris NBRC 102420</name>
    <dbReference type="NCBI Taxonomy" id="1115515"/>
    <lineage>
        <taxon>Bacteria</taxon>
        <taxon>Pseudomonadati</taxon>
        <taxon>Pseudomonadota</taxon>
        <taxon>Gammaproteobacteria</taxon>
        <taxon>Enterobacterales</taxon>
        <taxon>Enterobacteriaceae</taxon>
        <taxon>Pseudescherichia</taxon>
    </lineage>
</organism>